<dbReference type="AlphaFoldDB" id="A0A2B0LI98"/>
<accession>A0A2B0LI98</accession>
<organism evidence="2 3">
    <name type="scientific">Bacillus cereus</name>
    <dbReference type="NCBI Taxonomy" id="1396"/>
    <lineage>
        <taxon>Bacteria</taxon>
        <taxon>Bacillati</taxon>
        <taxon>Bacillota</taxon>
        <taxon>Bacilli</taxon>
        <taxon>Bacillales</taxon>
        <taxon>Bacillaceae</taxon>
        <taxon>Bacillus</taxon>
        <taxon>Bacillus cereus group</taxon>
    </lineage>
</organism>
<evidence type="ECO:0008006" key="4">
    <source>
        <dbReference type="Google" id="ProtNLM"/>
    </source>
</evidence>
<dbReference type="EMBL" id="NUWN01000147">
    <property type="protein sequence ID" value="PFK28615.1"/>
    <property type="molecule type" value="Genomic_DNA"/>
</dbReference>
<keyword evidence="1" id="KW-0472">Membrane</keyword>
<keyword evidence="1" id="KW-1133">Transmembrane helix</keyword>
<evidence type="ECO:0000313" key="2">
    <source>
        <dbReference type="EMBL" id="PFK28615.1"/>
    </source>
</evidence>
<keyword evidence="1" id="KW-0812">Transmembrane</keyword>
<dbReference type="Proteomes" id="UP000242656">
    <property type="component" value="Unassembled WGS sequence"/>
</dbReference>
<evidence type="ECO:0000313" key="3">
    <source>
        <dbReference type="Proteomes" id="UP000242656"/>
    </source>
</evidence>
<dbReference type="RefSeq" id="WP_098492855.1">
    <property type="nucleotide sequence ID" value="NZ_NUWN01000147.1"/>
</dbReference>
<reference evidence="2 3" key="1">
    <citation type="submission" date="2017-09" db="EMBL/GenBank/DDBJ databases">
        <title>Large-scale bioinformatics analysis of Bacillus genomes uncovers conserved roles of natural products in bacterial physiology.</title>
        <authorList>
            <consortium name="Agbiome Team Llc"/>
            <person name="Bleich R.M."/>
            <person name="Grubbs K.J."/>
            <person name="Santa Maria K.C."/>
            <person name="Allen S.E."/>
            <person name="Farag S."/>
            <person name="Shank E.A."/>
            <person name="Bowers A."/>
        </authorList>
    </citation>
    <scope>NUCLEOTIDE SEQUENCE [LARGE SCALE GENOMIC DNA]</scope>
    <source>
        <strain evidence="2 3">AFS083043</strain>
    </source>
</reference>
<gene>
    <name evidence="2" type="ORF">COI93_23995</name>
</gene>
<feature type="transmembrane region" description="Helical" evidence="1">
    <location>
        <begin position="61"/>
        <end position="88"/>
    </location>
</feature>
<protein>
    <recommendedName>
        <fullName evidence="4">Group-specific protein</fullName>
    </recommendedName>
</protein>
<feature type="transmembrane region" description="Helical" evidence="1">
    <location>
        <begin position="7"/>
        <end position="24"/>
    </location>
</feature>
<name>A0A2B0LI98_BACCE</name>
<evidence type="ECO:0000256" key="1">
    <source>
        <dbReference type="SAM" id="Phobius"/>
    </source>
</evidence>
<sequence>MKVSVKILKWLTGISHALFAFYIFQGDFYLSWMPLLSILTLHVITILLAKKAAMETYANLLGIITTLVAFYDSIAVVMHIIAAIFIILDAANINIKKTYEL</sequence>
<feature type="transmembrane region" description="Helical" evidence="1">
    <location>
        <begin position="30"/>
        <end position="49"/>
    </location>
</feature>
<comment type="caution">
    <text evidence="2">The sequence shown here is derived from an EMBL/GenBank/DDBJ whole genome shotgun (WGS) entry which is preliminary data.</text>
</comment>
<proteinExistence type="predicted"/>